<keyword evidence="4" id="KW-1185">Reference proteome</keyword>
<feature type="compositionally biased region" description="Polar residues" evidence="1">
    <location>
        <begin position="1"/>
        <end position="19"/>
    </location>
</feature>
<feature type="compositionally biased region" description="Gly residues" evidence="1">
    <location>
        <begin position="82"/>
        <end position="97"/>
    </location>
</feature>
<evidence type="ECO:0000256" key="1">
    <source>
        <dbReference type="SAM" id="MobiDB-lite"/>
    </source>
</evidence>
<reference evidence="3 4" key="1">
    <citation type="submission" date="2017-02" db="EMBL/GenBank/DDBJ databases">
        <title>The new phylogeny of genus Mycobacterium.</title>
        <authorList>
            <person name="Tortoli E."/>
            <person name="Trovato A."/>
            <person name="Cirillo D.M."/>
        </authorList>
    </citation>
    <scope>NUCLEOTIDE SEQUENCE [LARGE SCALE GENOMIC DNA]</scope>
    <source>
        <strain evidence="3 4">DSM 45057</strain>
    </source>
</reference>
<feature type="transmembrane region" description="Helical" evidence="2">
    <location>
        <begin position="31"/>
        <end position="55"/>
    </location>
</feature>
<evidence type="ECO:0000313" key="4">
    <source>
        <dbReference type="Proteomes" id="UP000192284"/>
    </source>
</evidence>
<keyword evidence="2" id="KW-0472">Membrane</keyword>
<dbReference type="AlphaFoldDB" id="A0A1W9ZRS1"/>
<keyword evidence="2" id="KW-0812">Transmembrane</keyword>
<evidence type="ECO:0000313" key="3">
    <source>
        <dbReference type="EMBL" id="ORA20494.1"/>
    </source>
</evidence>
<comment type="caution">
    <text evidence="3">The sequence shown here is derived from an EMBL/GenBank/DDBJ whole genome shotgun (WGS) entry which is preliminary data.</text>
</comment>
<dbReference type="EMBL" id="MVHE01000022">
    <property type="protein sequence ID" value="ORA20494.1"/>
    <property type="molecule type" value="Genomic_DNA"/>
</dbReference>
<protein>
    <submittedName>
        <fullName evidence="3">Uncharacterized protein</fullName>
    </submittedName>
</protein>
<keyword evidence="2" id="KW-1133">Transmembrane helix</keyword>
<name>A0A1W9ZRS1_MYCAN</name>
<gene>
    <name evidence="3" type="ORF">BST12_15125</name>
</gene>
<dbReference type="Proteomes" id="UP000192284">
    <property type="component" value="Unassembled WGS sequence"/>
</dbReference>
<organism evidence="3 4">
    <name type="scientific">Mycobacterium angelicum</name>
    <dbReference type="NCBI Taxonomy" id="470074"/>
    <lineage>
        <taxon>Bacteria</taxon>
        <taxon>Bacillati</taxon>
        <taxon>Actinomycetota</taxon>
        <taxon>Actinomycetes</taxon>
        <taxon>Mycobacteriales</taxon>
        <taxon>Mycobacteriaceae</taxon>
        <taxon>Mycobacterium</taxon>
    </lineage>
</organism>
<evidence type="ECO:0000256" key="2">
    <source>
        <dbReference type="SAM" id="Phobius"/>
    </source>
</evidence>
<sequence>METPDSAATTPATGQPSQSDRSDRPGRLDQIWAVVGITAGVVFVVAVIFFSGFFLGRATDNPYGSLRVSDGGRDGVCPMMGSDGGMTPGRMGPGGPMTPGQTATPTPQPMPHP</sequence>
<feature type="region of interest" description="Disordered" evidence="1">
    <location>
        <begin position="61"/>
        <end position="113"/>
    </location>
</feature>
<feature type="region of interest" description="Disordered" evidence="1">
    <location>
        <begin position="1"/>
        <end position="25"/>
    </location>
</feature>
<accession>A0A1W9ZRS1</accession>
<proteinExistence type="predicted"/>